<proteinExistence type="predicted"/>
<gene>
    <name evidence="2" type="ORF">CCV52592_1448</name>
</gene>
<evidence type="ECO:0000259" key="1">
    <source>
        <dbReference type="Pfam" id="PF13460"/>
    </source>
</evidence>
<dbReference type="InterPro" id="IPR036291">
    <property type="entry name" value="NAD(P)-bd_dom_sf"/>
</dbReference>
<evidence type="ECO:0000313" key="3">
    <source>
        <dbReference type="Proteomes" id="UP000006380"/>
    </source>
</evidence>
<dbReference type="KEGG" id="ccv:CCV52592_1448"/>
<dbReference type="STRING" id="360105.CCV52592_1448"/>
<dbReference type="Pfam" id="PF13460">
    <property type="entry name" value="NAD_binding_10"/>
    <property type="match status" value="1"/>
</dbReference>
<dbReference type="PANTHER" id="PTHR43355">
    <property type="entry name" value="FLAVIN REDUCTASE (NADPH)"/>
    <property type="match status" value="1"/>
</dbReference>
<feature type="domain" description="NAD(P)-binding" evidence="1">
    <location>
        <begin position="7"/>
        <end position="196"/>
    </location>
</feature>
<dbReference type="CDD" id="cd05244">
    <property type="entry name" value="BVR-B_like_SDR_a"/>
    <property type="match status" value="1"/>
</dbReference>
<protein>
    <submittedName>
        <fullName evidence="2">NADH-flavin reductase</fullName>
    </submittedName>
</protein>
<evidence type="ECO:0000313" key="2">
    <source>
        <dbReference type="EMBL" id="ALF45143.1"/>
    </source>
</evidence>
<dbReference type="InterPro" id="IPR051606">
    <property type="entry name" value="Polyketide_Oxido-like"/>
</dbReference>
<dbReference type="AlphaFoldDB" id="A0A0M5MEB2"/>
<name>A0A0M5MEB2_CAMC5</name>
<dbReference type="RefSeq" id="WP_041743360.1">
    <property type="nucleotide sequence ID" value="NC_009715.2"/>
</dbReference>
<keyword evidence="3" id="KW-1185">Reference proteome</keyword>
<dbReference type="InterPro" id="IPR016040">
    <property type="entry name" value="NAD(P)-bd_dom"/>
</dbReference>
<dbReference type="EMBL" id="CP000767">
    <property type="protein sequence ID" value="ALF45143.1"/>
    <property type="molecule type" value="Genomic_DNA"/>
</dbReference>
<reference evidence="2" key="1">
    <citation type="submission" date="2016-07" db="EMBL/GenBank/DDBJ databases">
        <title>Comparative genomics of the Campylobacter concisus group.</title>
        <authorList>
            <person name="Miller W.G."/>
            <person name="Yee E."/>
            <person name="Chapman M.H."/>
            <person name="Huynh S."/>
            <person name="Bono J.L."/>
            <person name="On S.L.W."/>
            <person name="StLeger J."/>
            <person name="Foster G."/>
            <person name="Parker C.T."/>
        </authorList>
    </citation>
    <scope>NUCLEOTIDE SEQUENCE</scope>
    <source>
        <strain evidence="2">525.92</strain>
    </source>
</reference>
<organism evidence="2 3">
    <name type="scientific">Campylobacter curvus (strain 525.92)</name>
    <dbReference type="NCBI Taxonomy" id="360105"/>
    <lineage>
        <taxon>Bacteria</taxon>
        <taxon>Pseudomonadati</taxon>
        <taxon>Campylobacterota</taxon>
        <taxon>Epsilonproteobacteria</taxon>
        <taxon>Campylobacterales</taxon>
        <taxon>Campylobacteraceae</taxon>
        <taxon>Campylobacter</taxon>
    </lineage>
</organism>
<dbReference type="OrthoDB" id="7352421at2"/>
<dbReference type="PANTHER" id="PTHR43355:SF2">
    <property type="entry name" value="FLAVIN REDUCTASE (NADPH)"/>
    <property type="match status" value="1"/>
</dbReference>
<dbReference type="Gene3D" id="3.40.50.720">
    <property type="entry name" value="NAD(P)-binding Rossmann-like Domain"/>
    <property type="match status" value="1"/>
</dbReference>
<dbReference type="Proteomes" id="UP000006380">
    <property type="component" value="Chromosome"/>
</dbReference>
<accession>A0A0M5MEB2</accession>
<sequence length="212" mass="22652">MKVAIIGANGKSGANLVAEALKNGYEVTAIVRNKAYTNDKVKVIYKDAFELTSADLAGFDAVISAFAAWAPETFPLHKKLAKHLADVLSGTKTRLIVVGGAGTLYVDKERTLMLMDAPDFPADYVGVARADAASFYELKERKDVLWMYVSPAAEYDADGARTGGYIAGSDELIVNSAGESYISYADLAVAIIDELASAKHVQKCFTAVGERA</sequence>
<dbReference type="GO" id="GO:0016646">
    <property type="term" value="F:oxidoreductase activity, acting on the CH-NH group of donors, NAD or NADP as acceptor"/>
    <property type="evidence" value="ECO:0007669"/>
    <property type="project" value="TreeGrafter"/>
</dbReference>
<dbReference type="SUPFAM" id="SSF51735">
    <property type="entry name" value="NAD(P)-binding Rossmann-fold domains"/>
    <property type="match status" value="1"/>
</dbReference>